<keyword evidence="2" id="KW-1185">Reference proteome</keyword>
<dbReference type="EMBL" id="JAUKVY010000021">
    <property type="protein sequence ID" value="MDO1535683.1"/>
    <property type="molecule type" value="Genomic_DNA"/>
</dbReference>
<protein>
    <submittedName>
        <fullName evidence="1">Uncharacterized protein</fullName>
    </submittedName>
</protein>
<sequence length="128" mass="14199">MPTSITATSSGMPPEWGPYALDIVFADRKQYRKARLTPAASAELVRALWTYALARHEALMARRAADSSVLLGNRSRTDKLNEALRIIESHSIAGEDIPHAREFGPRFDLRHLAGTSPFPIPDEEEETA</sequence>
<evidence type="ECO:0000313" key="1">
    <source>
        <dbReference type="EMBL" id="MDO1535683.1"/>
    </source>
</evidence>
<proteinExistence type="predicted"/>
<comment type="caution">
    <text evidence="1">The sequence shown here is derived from an EMBL/GenBank/DDBJ whole genome shotgun (WGS) entry which is preliminary data.</text>
</comment>
<organism evidence="1 2">
    <name type="scientific">Variovorax ginsengisoli</name>
    <dbReference type="NCBI Taxonomy" id="363844"/>
    <lineage>
        <taxon>Bacteria</taxon>
        <taxon>Pseudomonadati</taxon>
        <taxon>Pseudomonadota</taxon>
        <taxon>Betaproteobacteria</taxon>
        <taxon>Burkholderiales</taxon>
        <taxon>Comamonadaceae</taxon>
        <taxon>Variovorax</taxon>
    </lineage>
</organism>
<reference evidence="1" key="1">
    <citation type="submission" date="2023-06" db="EMBL/GenBank/DDBJ databases">
        <authorList>
            <person name="Jiang Y."/>
            <person name="Liu Q."/>
        </authorList>
    </citation>
    <scope>NUCLEOTIDE SEQUENCE</scope>
    <source>
        <strain evidence="1">CGMCC 1.12090</strain>
    </source>
</reference>
<accession>A0ABT8SB69</accession>
<dbReference type="Proteomes" id="UP001169027">
    <property type="component" value="Unassembled WGS sequence"/>
</dbReference>
<evidence type="ECO:0000313" key="2">
    <source>
        <dbReference type="Proteomes" id="UP001169027"/>
    </source>
</evidence>
<gene>
    <name evidence="1" type="ORF">Q2T77_25695</name>
</gene>
<name>A0ABT8SB69_9BURK</name>
<dbReference type="RefSeq" id="WP_301813478.1">
    <property type="nucleotide sequence ID" value="NZ_JAUJZH010000021.1"/>
</dbReference>